<keyword evidence="2" id="KW-1133">Transmembrane helix</keyword>
<dbReference type="Proteomes" id="UP000193560">
    <property type="component" value="Unassembled WGS sequence"/>
</dbReference>
<keyword evidence="5" id="KW-1185">Reference proteome</keyword>
<evidence type="ECO:0000256" key="1">
    <source>
        <dbReference type="SAM" id="MobiDB-lite"/>
    </source>
</evidence>
<evidence type="ECO:0000256" key="2">
    <source>
        <dbReference type="SAM" id="Phobius"/>
    </source>
</evidence>
<keyword evidence="3" id="KW-0732">Signal</keyword>
<dbReference type="OrthoDB" id="10648372at2759"/>
<name>A0A1X2IW40_9FUNG</name>
<feature type="chain" id="PRO_5013367023" evidence="3">
    <location>
        <begin position="22"/>
        <end position="297"/>
    </location>
</feature>
<evidence type="ECO:0000313" key="4">
    <source>
        <dbReference type="EMBL" id="ORZ23268.1"/>
    </source>
</evidence>
<comment type="caution">
    <text evidence="4">The sequence shown here is derived from an EMBL/GenBank/DDBJ whole genome shotgun (WGS) entry which is preliminary data.</text>
</comment>
<reference evidence="4 5" key="1">
    <citation type="submission" date="2016-07" db="EMBL/GenBank/DDBJ databases">
        <title>Pervasive Adenine N6-methylation of Active Genes in Fungi.</title>
        <authorList>
            <consortium name="DOE Joint Genome Institute"/>
            <person name="Mondo S.J."/>
            <person name="Dannebaum R.O."/>
            <person name="Kuo R.C."/>
            <person name="Labutti K."/>
            <person name="Haridas S."/>
            <person name="Kuo A."/>
            <person name="Salamov A."/>
            <person name="Ahrendt S.R."/>
            <person name="Lipzen A."/>
            <person name="Sullivan W."/>
            <person name="Andreopoulos W.B."/>
            <person name="Clum A."/>
            <person name="Lindquist E."/>
            <person name="Daum C."/>
            <person name="Ramamoorthy G.K."/>
            <person name="Gryganskyi A."/>
            <person name="Culley D."/>
            <person name="Magnuson J.K."/>
            <person name="James T.Y."/>
            <person name="O'Malley M.A."/>
            <person name="Stajich J.E."/>
            <person name="Spatafora J.W."/>
            <person name="Visel A."/>
            <person name="Grigoriev I.V."/>
        </authorList>
    </citation>
    <scope>NUCLEOTIDE SEQUENCE [LARGE SCALE GENOMIC DNA]</scope>
    <source>
        <strain evidence="4 5">NRRL 1336</strain>
    </source>
</reference>
<gene>
    <name evidence="4" type="ORF">BCR42DRAFT_404379</name>
</gene>
<feature type="compositionally biased region" description="Polar residues" evidence="1">
    <location>
        <begin position="124"/>
        <end position="137"/>
    </location>
</feature>
<proteinExistence type="predicted"/>
<dbReference type="EMBL" id="MCGE01000003">
    <property type="protein sequence ID" value="ORZ23268.1"/>
    <property type="molecule type" value="Genomic_DNA"/>
</dbReference>
<evidence type="ECO:0000256" key="3">
    <source>
        <dbReference type="SAM" id="SignalP"/>
    </source>
</evidence>
<sequence length="297" mass="33961">MKRRAICMLLLLIVLFLTLSGDHIFVDGQPESELWRPDLMDELALDEWPVGEEDVNANSDLEPMNTDEMIYEMEALMAERREQAKVDGINEKEGLDEDEEDDVDQDDYEEEEEEEEDVEDNTGPLEQSTPYQQFDSSSGEDDKESQSLTDETTVHPNDELFLISAEPVSSSPKATSKLQQQEELDLEVLDRSIVDTFLAAVDTINQDKSSRFIPLNENTPTNDAAITEASVEKTTFSSFFSLFLTSGLHISLSWSFYWILGILLSLIILSYRKSREHIIRDYYHLPSYSVYKQKSSV</sequence>
<feature type="transmembrane region" description="Helical" evidence="2">
    <location>
        <begin position="254"/>
        <end position="271"/>
    </location>
</feature>
<protein>
    <submittedName>
        <fullName evidence="4">Uncharacterized protein</fullName>
    </submittedName>
</protein>
<feature type="signal peptide" evidence="3">
    <location>
        <begin position="1"/>
        <end position="21"/>
    </location>
</feature>
<dbReference type="AlphaFoldDB" id="A0A1X2IW40"/>
<keyword evidence="2" id="KW-0812">Transmembrane</keyword>
<organism evidence="4 5">
    <name type="scientific">Absidia repens</name>
    <dbReference type="NCBI Taxonomy" id="90262"/>
    <lineage>
        <taxon>Eukaryota</taxon>
        <taxon>Fungi</taxon>
        <taxon>Fungi incertae sedis</taxon>
        <taxon>Mucoromycota</taxon>
        <taxon>Mucoromycotina</taxon>
        <taxon>Mucoromycetes</taxon>
        <taxon>Mucorales</taxon>
        <taxon>Cunninghamellaceae</taxon>
        <taxon>Absidia</taxon>
    </lineage>
</organism>
<evidence type="ECO:0000313" key="5">
    <source>
        <dbReference type="Proteomes" id="UP000193560"/>
    </source>
</evidence>
<keyword evidence="2" id="KW-0472">Membrane</keyword>
<feature type="non-terminal residue" evidence="4">
    <location>
        <position position="297"/>
    </location>
</feature>
<feature type="region of interest" description="Disordered" evidence="1">
    <location>
        <begin position="86"/>
        <end position="156"/>
    </location>
</feature>
<feature type="compositionally biased region" description="Acidic residues" evidence="1">
    <location>
        <begin position="94"/>
        <end position="120"/>
    </location>
</feature>
<accession>A0A1X2IW40</accession>